<evidence type="ECO:0000313" key="4">
    <source>
        <dbReference type="Proteomes" id="UP001157167"/>
    </source>
</evidence>
<keyword evidence="4" id="KW-1185">Reference proteome</keyword>
<accession>A0ABQ6FH38</accession>
<proteinExistence type="predicted"/>
<evidence type="ECO:0000256" key="1">
    <source>
        <dbReference type="SAM" id="SignalP"/>
    </source>
</evidence>
<reference evidence="4" key="1">
    <citation type="journal article" date="2019" name="Int. J. Syst. Evol. Microbiol.">
        <title>The Global Catalogue of Microorganisms (GCM) 10K type strain sequencing project: providing services to taxonomists for standard genome sequencing and annotation.</title>
        <authorList>
            <consortium name="The Broad Institute Genomics Platform"/>
            <consortium name="The Broad Institute Genome Sequencing Center for Infectious Disease"/>
            <person name="Wu L."/>
            <person name="Ma J."/>
        </authorList>
    </citation>
    <scope>NUCLEOTIDE SEQUENCE [LARGE SCALE GENOMIC DNA]</scope>
    <source>
        <strain evidence="4">NBRC 102407</strain>
    </source>
</reference>
<feature type="signal peptide" evidence="1">
    <location>
        <begin position="1"/>
        <end position="19"/>
    </location>
</feature>
<dbReference type="RefSeq" id="WP_284188933.1">
    <property type="nucleotide sequence ID" value="NZ_BSPX01000059.1"/>
</dbReference>
<keyword evidence="1" id="KW-0732">Signal</keyword>
<dbReference type="InterPro" id="IPR013424">
    <property type="entry name" value="Ice-binding_C"/>
</dbReference>
<protein>
    <recommendedName>
        <fullName evidence="2">Ice-binding protein C-terminal domain-containing protein</fullName>
    </recommendedName>
</protein>
<sequence>MRLITTALVAALAAPAAFAAPAYWTDWTSQLTAASGVTGTITTPSSTVGVTFTGAYTFAQTSGGTFYWTTPGTYTSSAVDNAPATTDLVALSAGGLKTITFSQSVHNPLIALTSWNGNVVDFGAPIVVLSEGCGFWGCGTAVLNAGGTGFTGSGELHGVIELLGDYTSISFTDTSEHWHGFTVGIQGIADPGTGVPEPASLALIGGALAALAVVRRKR</sequence>
<name>A0ABQ6FH38_9RHOO</name>
<dbReference type="Proteomes" id="UP001157167">
    <property type="component" value="Unassembled WGS sequence"/>
</dbReference>
<dbReference type="Pfam" id="PF07589">
    <property type="entry name" value="PEP-CTERM"/>
    <property type="match status" value="1"/>
</dbReference>
<evidence type="ECO:0000313" key="3">
    <source>
        <dbReference type="EMBL" id="GLT23750.1"/>
    </source>
</evidence>
<dbReference type="NCBIfam" id="TIGR02595">
    <property type="entry name" value="PEP_CTERM"/>
    <property type="match status" value="1"/>
</dbReference>
<evidence type="ECO:0000259" key="2">
    <source>
        <dbReference type="Pfam" id="PF07589"/>
    </source>
</evidence>
<gene>
    <name evidence="3" type="ORF">GCM10007933_32210</name>
</gene>
<organism evidence="3 4">
    <name type="scientific">Zoogloea oryzae</name>
    <dbReference type="NCBI Taxonomy" id="310767"/>
    <lineage>
        <taxon>Bacteria</taxon>
        <taxon>Pseudomonadati</taxon>
        <taxon>Pseudomonadota</taxon>
        <taxon>Betaproteobacteria</taxon>
        <taxon>Rhodocyclales</taxon>
        <taxon>Zoogloeaceae</taxon>
        <taxon>Zoogloea</taxon>
    </lineage>
</organism>
<feature type="domain" description="Ice-binding protein C-terminal" evidence="2">
    <location>
        <begin position="195"/>
        <end position="216"/>
    </location>
</feature>
<dbReference type="EMBL" id="BSPX01000059">
    <property type="protein sequence ID" value="GLT23750.1"/>
    <property type="molecule type" value="Genomic_DNA"/>
</dbReference>
<comment type="caution">
    <text evidence="3">The sequence shown here is derived from an EMBL/GenBank/DDBJ whole genome shotgun (WGS) entry which is preliminary data.</text>
</comment>
<feature type="chain" id="PRO_5046380373" description="Ice-binding protein C-terminal domain-containing protein" evidence="1">
    <location>
        <begin position="20"/>
        <end position="218"/>
    </location>
</feature>